<comment type="similarity">
    <text evidence="1">Belongs to the STXBP/unc-18/SEC1 family.</text>
</comment>
<organism evidence="2 3">
    <name type="scientific">Amphibalanus amphitrite</name>
    <name type="common">Striped barnacle</name>
    <name type="synonym">Balanus amphitrite</name>
    <dbReference type="NCBI Taxonomy" id="1232801"/>
    <lineage>
        <taxon>Eukaryota</taxon>
        <taxon>Metazoa</taxon>
        <taxon>Ecdysozoa</taxon>
        <taxon>Arthropoda</taxon>
        <taxon>Crustacea</taxon>
        <taxon>Multicrustacea</taxon>
        <taxon>Cirripedia</taxon>
        <taxon>Thoracica</taxon>
        <taxon>Thoracicalcarea</taxon>
        <taxon>Balanomorpha</taxon>
        <taxon>Balanoidea</taxon>
        <taxon>Balanidae</taxon>
        <taxon>Amphibalaninae</taxon>
        <taxon>Amphibalanus</taxon>
    </lineage>
</organism>
<dbReference type="FunFam" id="3.40.50.1910:FF:000005">
    <property type="entry name" value="vacuolar protein sorting-associated protein 33A isoform X1"/>
    <property type="match status" value="1"/>
</dbReference>
<dbReference type="EMBL" id="VIIS01000089">
    <property type="protein sequence ID" value="KAF0313494.1"/>
    <property type="molecule type" value="Genomic_DNA"/>
</dbReference>
<dbReference type="Proteomes" id="UP000440578">
    <property type="component" value="Unassembled WGS sequence"/>
</dbReference>
<dbReference type="OrthoDB" id="6354752at2759"/>
<dbReference type="InterPro" id="IPR043127">
    <property type="entry name" value="Sec-1-like_dom3a"/>
</dbReference>
<sequence>MVAYFATSRFQDTVKLPSEKFVKQDGGPIEMTNDRKQFLLSSAEELYADIRDKNFNAVGPALSRKAKQISAQYEERHSQSVSEMKNFVKNVLPTIKAAKESLGLHTSIAELIKERTDSESFLEALQTEQEMMNAIDTDRAHPHIEQLIAKKADLTRGRTTYSALRRQLKLTVDDVNEQAPTDISYTFSGYAPLSVRLAQLLARPGWRSVSEALALLPGPTLMEEQPAPAAARNRRDTGPLGLSADDARLTLVVFLGGATFAEVAALRFLSSQEDAPTEYVIATTKMINGNSLISSLSEELVPVGGA</sequence>
<evidence type="ECO:0000256" key="1">
    <source>
        <dbReference type="ARBA" id="ARBA00009884"/>
    </source>
</evidence>
<dbReference type="InterPro" id="IPR027482">
    <property type="entry name" value="Sec1-like_dom2"/>
</dbReference>
<dbReference type="AlphaFoldDB" id="A0A6A4XBV7"/>
<evidence type="ECO:0000313" key="3">
    <source>
        <dbReference type="Proteomes" id="UP000440578"/>
    </source>
</evidence>
<proteinExistence type="inferred from homology"/>
<comment type="caution">
    <text evidence="2">The sequence shown here is derived from an EMBL/GenBank/DDBJ whole genome shotgun (WGS) entry which is preliminary data.</text>
</comment>
<dbReference type="SUPFAM" id="SSF56815">
    <property type="entry name" value="Sec1/munc18-like (SM) proteins"/>
    <property type="match status" value="1"/>
</dbReference>
<gene>
    <name evidence="2" type="primary">VPS33A</name>
    <name evidence="2" type="ORF">FJT64_015989</name>
</gene>
<dbReference type="GO" id="GO:0016192">
    <property type="term" value="P:vesicle-mediated transport"/>
    <property type="evidence" value="ECO:0007669"/>
    <property type="project" value="InterPro"/>
</dbReference>
<dbReference type="Pfam" id="PF00995">
    <property type="entry name" value="Sec1"/>
    <property type="match status" value="2"/>
</dbReference>
<name>A0A6A4XBV7_AMPAM</name>
<dbReference type="InterPro" id="IPR036045">
    <property type="entry name" value="Sec1-like_sf"/>
</dbReference>
<dbReference type="InterPro" id="IPR001619">
    <property type="entry name" value="Sec1-like"/>
</dbReference>
<dbReference type="Gene3D" id="3.40.50.1910">
    <property type="match status" value="1"/>
</dbReference>
<dbReference type="Gene3D" id="3.90.830.10">
    <property type="entry name" value="Syntaxin Binding Protein 1, Chain A, domain 2"/>
    <property type="match status" value="1"/>
</dbReference>
<reference evidence="2 3" key="1">
    <citation type="submission" date="2019-07" db="EMBL/GenBank/DDBJ databases">
        <title>Draft genome assembly of a fouling barnacle, Amphibalanus amphitrite (Darwin, 1854): The first reference genome for Thecostraca.</title>
        <authorList>
            <person name="Kim W."/>
        </authorList>
    </citation>
    <scope>NUCLEOTIDE SEQUENCE [LARGE SCALE GENOMIC DNA]</scope>
    <source>
        <strain evidence="2">SNU_AA5</strain>
        <tissue evidence="2">Soma without cirri and trophi</tissue>
    </source>
</reference>
<keyword evidence="3" id="KW-1185">Reference proteome</keyword>
<evidence type="ECO:0000313" key="2">
    <source>
        <dbReference type="EMBL" id="KAF0313494.1"/>
    </source>
</evidence>
<protein>
    <submittedName>
        <fullName evidence="2">Vacuolar protein sorting-associated protein 33A</fullName>
    </submittedName>
</protein>
<accession>A0A6A4XBV7</accession>
<dbReference type="PANTHER" id="PTHR11679">
    <property type="entry name" value="VESICLE PROTEIN SORTING-ASSOCIATED"/>
    <property type="match status" value="1"/>
</dbReference>